<evidence type="ECO:0000313" key="4">
    <source>
        <dbReference type="Proteomes" id="UP000282297"/>
    </source>
</evidence>
<dbReference type="Gene3D" id="1.10.443.10">
    <property type="entry name" value="Intergrase catalytic core"/>
    <property type="match status" value="1"/>
</dbReference>
<reference evidence="4" key="1">
    <citation type="submission" date="2018-11" db="EMBL/GenBank/DDBJ databases">
        <title>Proposal to divide the Flavobacteriaceae and reorganize its genera based on Amino Acid Identity values calculated from whole genome sequences.</title>
        <authorList>
            <person name="Nicholson A.C."/>
            <person name="Gulvik C.A."/>
            <person name="Whitney A.M."/>
            <person name="Humrighouse B.W."/>
            <person name="Bell M."/>
            <person name="Holmes B."/>
            <person name="Steigerwalt A.B."/>
            <person name="Villarma A."/>
            <person name="Sheth M."/>
            <person name="Batra D."/>
            <person name="Pryor J."/>
            <person name="Bernardet J.-F."/>
            <person name="Hugo C."/>
            <person name="Kampfer P."/>
            <person name="Newman J.D."/>
            <person name="McQuiston J.R."/>
        </authorList>
    </citation>
    <scope>NUCLEOTIDE SEQUENCE [LARGE SCALE GENOMIC DNA]</scope>
    <source>
        <strain evidence="4">H4753</strain>
    </source>
</reference>
<dbReference type="InterPro" id="IPR002104">
    <property type="entry name" value="Integrase_catalytic"/>
</dbReference>
<sequence>MSKEITAVCDLETDITFHTARHTFATTVTLNNGVPLETVSKMLGHTNVRMTQHYAKVLDRKIGDDMMVLKNILLKKEEGNETKLVGS</sequence>
<dbReference type="Proteomes" id="UP000282297">
    <property type="component" value="Chromosome"/>
</dbReference>
<dbReference type="EMBL" id="CP034171">
    <property type="protein sequence ID" value="AZI20682.1"/>
    <property type="molecule type" value="Genomic_DNA"/>
</dbReference>
<dbReference type="AlphaFoldDB" id="A0A3G8WHM5"/>
<organism evidence="3 4">
    <name type="scientific">Chryseobacterium taklimakanense</name>
    <dbReference type="NCBI Taxonomy" id="536441"/>
    <lineage>
        <taxon>Bacteria</taxon>
        <taxon>Pseudomonadati</taxon>
        <taxon>Bacteroidota</taxon>
        <taxon>Flavobacteriia</taxon>
        <taxon>Flavobacteriales</taxon>
        <taxon>Weeksellaceae</taxon>
        <taxon>Chryseobacterium group</taxon>
        <taxon>Chryseobacterium</taxon>
    </lineage>
</organism>
<dbReference type="GO" id="GO:0003677">
    <property type="term" value="F:DNA binding"/>
    <property type="evidence" value="ECO:0007669"/>
    <property type="project" value="InterPro"/>
</dbReference>
<evidence type="ECO:0000313" key="3">
    <source>
        <dbReference type="EMBL" id="AZI20682.1"/>
    </source>
</evidence>
<dbReference type="GO" id="GO:0015074">
    <property type="term" value="P:DNA integration"/>
    <property type="evidence" value="ECO:0007669"/>
    <property type="project" value="InterPro"/>
</dbReference>
<name>A0A3G8WHM5_9FLAO</name>
<evidence type="ECO:0000259" key="2">
    <source>
        <dbReference type="PROSITE" id="PS51898"/>
    </source>
</evidence>
<gene>
    <name evidence="3" type="ORF">EIH08_08135</name>
</gene>
<accession>A0A3G8WHM5</accession>
<evidence type="ECO:0000256" key="1">
    <source>
        <dbReference type="ARBA" id="ARBA00023172"/>
    </source>
</evidence>
<dbReference type="SUPFAM" id="SSF56349">
    <property type="entry name" value="DNA breaking-rejoining enzymes"/>
    <property type="match status" value="1"/>
</dbReference>
<protein>
    <recommendedName>
        <fullName evidence="2">Tyr recombinase domain-containing protein</fullName>
    </recommendedName>
</protein>
<feature type="domain" description="Tyr recombinase" evidence="2">
    <location>
        <begin position="1"/>
        <end position="68"/>
    </location>
</feature>
<proteinExistence type="predicted"/>
<keyword evidence="1" id="KW-0233">DNA recombination</keyword>
<dbReference type="InterPro" id="IPR013762">
    <property type="entry name" value="Integrase-like_cat_sf"/>
</dbReference>
<dbReference type="PROSITE" id="PS51898">
    <property type="entry name" value="TYR_RECOMBINASE"/>
    <property type="match status" value="1"/>
</dbReference>
<dbReference type="Pfam" id="PF00589">
    <property type="entry name" value="Phage_integrase"/>
    <property type="match status" value="1"/>
</dbReference>
<dbReference type="InterPro" id="IPR011010">
    <property type="entry name" value="DNA_brk_join_enz"/>
</dbReference>
<dbReference type="GO" id="GO:0006310">
    <property type="term" value="P:DNA recombination"/>
    <property type="evidence" value="ECO:0007669"/>
    <property type="project" value="UniProtKB-KW"/>
</dbReference>